<proteinExistence type="predicted"/>
<evidence type="ECO:0000313" key="2">
    <source>
        <dbReference type="Proteomes" id="UP000279275"/>
    </source>
</evidence>
<name>A0A3M2L123_9NOCA</name>
<reference evidence="1 2" key="1">
    <citation type="submission" date="2018-10" db="EMBL/GenBank/DDBJ databases">
        <title>Isolation from cow dung.</title>
        <authorList>
            <person name="Ling L."/>
        </authorList>
    </citation>
    <scope>NUCLEOTIDE SEQUENCE [LARGE SCALE GENOMIC DNA]</scope>
    <source>
        <strain evidence="1 2">NEAU-LL90</strain>
    </source>
</reference>
<dbReference type="Proteomes" id="UP000279275">
    <property type="component" value="Unassembled WGS sequence"/>
</dbReference>
<dbReference type="AlphaFoldDB" id="A0A3M2L123"/>
<evidence type="ECO:0000313" key="1">
    <source>
        <dbReference type="EMBL" id="RMI31439.1"/>
    </source>
</evidence>
<dbReference type="EMBL" id="RFFH01000007">
    <property type="protein sequence ID" value="RMI31439.1"/>
    <property type="molecule type" value="Genomic_DNA"/>
</dbReference>
<organism evidence="1 2">
    <name type="scientific">Nocardia stercoris</name>
    <dbReference type="NCBI Taxonomy" id="2483361"/>
    <lineage>
        <taxon>Bacteria</taxon>
        <taxon>Bacillati</taxon>
        <taxon>Actinomycetota</taxon>
        <taxon>Actinomycetes</taxon>
        <taxon>Mycobacteriales</taxon>
        <taxon>Nocardiaceae</taxon>
        <taxon>Nocardia</taxon>
    </lineage>
</organism>
<comment type="caution">
    <text evidence="1">The sequence shown here is derived from an EMBL/GenBank/DDBJ whole genome shotgun (WGS) entry which is preliminary data.</text>
</comment>
<accession>A0A3M2L123</accession>
<protein>
    <submittedName>
        <fullName evidence="1">Uncharacterized protein</fullName>
    </submittedName>
</protein>
<sequence length="82" mass="8590">MGWAALAFMNRRRIASVEAVPVTDAALAAVHAAALELGRQLFGPFLRSGVDLGGLTAEQLQAATDQRARAILTADLSAQQSN</sequence>
<gene>
    <name evidence="1" type="ORF">EBN03_19045</name>
</gene>
<keyword evidence="2" id="KW-1185">Reference proteome</keyword>